<reference evidence="2" key="1">
    <citation type="submission" date="2020-03" db="EMBL/GenBank/DDBJ databases">
        <authorList>
            <person name="Weist P."/>
        </authorList>
    </citation>
    <scope>NUCLEOTIDE SEQUENCE</scope>
</reference>
<protein>
    <submittedName>
        <fullName evidence="2">Uncharacterized protein</fullName>
    </submittedName>
</protein>
<sequence length="115" mass="12512">MRGSGNTKRSSSSEARDKQGNKTVTPSQESADGTEHIRKGVPLSPPLFPANTCQARESLMFSWAVMAALTALICLRRQDESGTAHHLEGDMREEEGEFEAMAGQKGKGLMDEDDD</sequence>
<proteinExistence type="predicted"/>
<evidence type="ECO:0000313" key="3">
    <source>
        <dbReference type="Proteomes" id="UP001153269"/>
    </source>
</evidence>
<comment type="caution">
    <text evidence="2">The sequence shown here is derived from an EMBL/GenBank/DDBJ whole genome shotgun (WGS) entry which is preliminary data.</text>
</comment>
<dbReference type="AlphaFoldDB" id="A0A9N7VNV4"/>
<keyword evidence="3" id="KW-1185">Reference proteome</keyword>
<feature type="compositionally biased region" description="Polar residues" evidence="1">
    <location>
        <begin position="21"/>
        <end position="31"/>
    </location>
</feature>
<name>A0A9N7VNV4_PLEPL</name>
<feature type="region of interest" description="Disordered" evidence="1">
    <location>
        <begin position="1"/>
        <end position="50"/>
    </location>
</feature>
<dbReference type="Proteomes" id="UP001153269">
    <property type="component" value="Unassembled WGS sequence"/>
</dbReference>
<accession>A0A9N7VNV4</accession>
<evidence type="ECO:0000256" key="1">
    <source>
        <dbReference type="SAM" id="MobiDB-lite"/>
    </source>
</evidence>
<dbReference type="EMBL" id="CADEAL010004150">
    <property type="protein sequence ID" value="CAB1452964.1"/>
    <property type="molecule type" value="Genomic_DNA"/>
</dbReference>
<gene>
    <name evidence="2" type="ORF">PLEPLA_LOCUS40714</name>
</gene>
<feature type="region of interest" description="Disordered" evidence="1">
    <location>
        <begin position="82"/>
        <end position="115"/>
    </location>
</feature>
<feature type="compositionally biased region" description="Polar residues" evidence="1">
    <location>
        <begin position="1"/>
        <end position="13"/>
    </location>
</feature>
<organism evidence="2 3">
    <name type="scientific">Pleuronectes platessa</name>
    <name type="common">European plaice</name>
    <dbReference type="NCBI Taxonomy" id="8262"/>
    <lineage>
        <taxon>Eukaryota</taxon>
        <taxon>Metazoa</taxon>
        <taxon>Chordata</taxon>
        <taxon>Craniata</taxon>
        <taxon>Vertebrata</taxon>
        <taxon>Euteleostomi</taxon>
        <taxon>Actinopterygii</taxon>
        <taxon>Neopterygii</taxon>
        <taxon>Teleostei</taxon>
        <taxon>Neoteleostei</taxon>
        <taxon>Acanthomorphata</taxon>
        <taxon>Carangaria</taxon>
        <taxon>Pleuronectiformes</taxon>
        <taxon>Pleuronectoidei</taxon>
        <taxon>Pleuronectidae</taxon>
        <taxon>Pleuronectes</taxon>
    </lineage>
</organism>
<evidence type="ECO:0000313" key="2">
    <source>
        <dbReference type="EMBL" id="CAB1452964.1"/>
    </source>
</evidence>